<dbReference type="InterPro" id="IPR036390">
    <property type="entry name" value="WH_DNA-bd_sf"/>
</dbReference>
<evidence type="ECO:0000256" key="3">
    <source>
        <dbReference type="ARBA" id="ARBA00023125"/>
    </source>
</evidence>
<comment type="similarity">
    <text evidence="1">Belongs to the LysR transcriptional regulatory family.</text>
</comment>
<dbReference type="InterPro" id="IPR005119">
    <property type="entry name" value="LysR_subst-bd"/>
</dbReference>
<dbReference type="InterPro" id="IPR047788">
    <property type="entry name" value="LysR-like_Sec_metab"/>
</dbReference>
<dbReference type="InterPro" id="IPR036388">
    <property type="entry name" value="WH-like_DNA-bd_sf"/>
</dbReference>
<evidence type="ECO:0000256" key="2">
    <source>
        <dbReference type="ARBA" id="ARBA00023015"/>
    </source>
</evidence>
<dbReference type="PANTHER" id="PTHR30126:SF64">
    <property type="entry name" value="HTH-TYPE TRANSCRIPTIONAL REGULATOR CITR"/>
    <property type="match status" value="1"/>
</dbReference>
<keyword evidence="2" id="KW-0805">Transcription regulation</keyword>
<organism evidence="6">
    <name type="scientific">Uncultured Desulfatiglans sp</name>
    <dbReference type="NCBI Taxonomy" id="1748965"/>
    <lineage>
        <taxon>Bacteria</taxon>
        <taxon>Pseudomonadati</taxon>
        <taxon>Thermodesulfobacteriota</taxon>
        <taxon>Desulfobacteria</taxon>
        <taxon>Desulfatiglandales</taxon>
        <taxon>Desulfatiglandaceae</taxon>
        <taxon>Desulfatiglans</taxon>
        <taxon>environmental samples</taxon>
    </lineage>
</organism>
<evidence type="ECO:0000313" key="6">
    <source>
        <dbReference type="EMBL" id="VBB41368.1"/>
    </source>
</evidence>
<dbReference type="GO" id="GO:0000976">
    <property type="term" value="F:transcription cis-regulatory region binding"/>
    <property type="evidence" value="ECO:0007669"/>
    <property type="project" value="TreeGrafter"/>
</dbReference>
<sequence>MKKTIAQPPPDIDFDLRQLEIFRQVVDLKSFSKAAKAVFLSQASVSERIATLESHVGTRLLDRLGRQVIPTRAGELLYKHAALLLEMKRNALLEMQEFLGVQHGEIRMGGSTIPGEYILPRVIGAFRRRHPLLTVNILIGDSSEIENRVLEGGLELGVVGSKGGHQALIYTPLWDDELLVIVPADHHLAGQNELTLEALFKEPFVQREIGSGTLKILEDALQGAEKGGSLPLHVVARFGTSTAVKEAVKAGLGVSVLSWRAVQTELAAGALKALRIQGVSMQRRFYLIRDRRRTASPLCMALLDFLRSHPKEPENQP</sequence>
<dbReference type="Gene3D" id="1.10.10.10">
    <property type="entry name" value="Winged helix-like DNA-binding domain superfamily/Winged helix DNA-binding domain"/>
    <property type="match status" value="1"/>
</dbReference>
<feature type="domain" description="HTH lysR-type" evidence="5">
    <location>
        <begin position="14"/>
        <end position="71"/>
    </location>
</feature>
<dbReference type="CDD" id="cd08420">
    <property type="entry name" value="PBP2_CysL_like"/>
    <property type="match status" value="1"/>
</dbReference>
<dbReference type="NCBIfam" id="NF040786">
    <property type="entry name" value="LysR_Sec_metab"/>
    <property type="match status" value="1"/>
</dbReference>
<dbReference type="GO" id="GO:0003700">
    <property type="term" value="F:DNA-binding transcription factor activity"/>
    <property type="evidence" value="ECO:0007669"/>
    <property type="project" value="InterPro"/>
</dbReference>
<dbReference type="Gene3D" id="3.40.190.10">
    <property type="entry name" value="Periplasmic binding protein-like II"/>
    <property type="match status" value="2"/>
</dbReference>
<dbReference type="Pfam" id="PF03466">
    <property type="entry name" value="LysR_substrate"/>
    <property type="match status" value="1"/>
</dbReference>
<name>A0A653A0B5_UNCDX</name>
<accession>A0A653A0B5</accession>
<dbReference type="SUPFAM" id="SSF53850">
    <property type="entry name" value="Periplasmic binding protein-like II"/>
    <property type="match status" value="1"/>
</dbReference>
<protein>
    <submittedName>
        <fullName evidence="6">LysR substrate binding domain protein</fullName>
    </submittedName>
</protein>
<dbReference type="PROSITE" id="PS50931">
    <property type="entry name" value="HTH_LYSR"/>
    <property type="match status" value="1"/>
</dbReference>
<dbReference type="Pfam" id="PF00126">
    <property type="entry name" value="HTH_1"/>
    <property type="match status" value="1"/>
</dbReference>
<dbReference type="PRINTS" id="PR00039">
    <property type="entry name" value="HTHLYSR"/>
</dbReference>
<dbReference type="EMBL" id="UPXX01000001">
    <property type="protein sequence ID" value="VBB41368.1"/>
    <property type="molecule type" value="Genomic_DNA"/>
</dbReference>
<evidence type="ECO:0000256" key="1">
    <source>
        <dbReference type="ARBA" id="ARBA00009437"/>
    </source>
</evidence>
<evidence type="ECO:0000256" key="4">
    <source>
        <dbReference type="ARBA" id="ARBA00023163"/>
    </source>
</evidence>
<dbReference type="FunFam" id="1.10.10.10:FF:000001">
    <property type="entry name" value="LysR family transcriptional regulator"/>
    <property type="match status" value="1"/>
</dbReference>
<evidence type="ECO:0000259" key="5">
    <source>
        <dbReference type="PROSITE" id="PS50931"/>
    </source>
</evidence>
<dbReference type="PANTHER" id="PTHR30126">
    <property type="entry name" value="HTH-TYPE TRANSCRIPTIONAL REGULATOR"/>
    <property type="match status" value="1"/>
</dbReference>
<dbReference type="InterPro" id="IPR000847">
    <property type="entry name" value="LysR_HTH_N"/>
</dbReference>
<dbReference type="SUPFAM" id="SSF46785">
    <property type="entry name" value="Winged helix' DNA-binding domain"/>
    <property type="match status" value="1"/>
</dbReference>
<proteinExistence type="inferred from homology"/>
<keyword evidence="4" id="KW-0804">Transcription</keyword>
<gene>
    <name evidence="6" type="primary">lysR</name>
    <name evidence="6" type="ORF">TRIP_B10096</name>
</gene>
<reference evidence="6" key="1">
    <citation type="submission" date="2018-07" db="EMBL/GenBank/DDBJ databases">
        <authorList>
            <consortium name="Genoscope - CEA"/>
            <person name="William W."/>
        </authorList>
    </citation>
    <scope>NUCLEOTIDE SEQUENCE</scope>
    <source>
        <strain evidence="6">IK1</strain>
    </source>
</reference>
<keyword evidence="3" id="KW-0238">DNA-binding</keyword>
<dbReference type="AlphaFoldDB" id="A0A653A0B5"/>